<dbReference type="EMBL" id="CSBK01002986">
    <property type="protein sequence ID" value="CPA45679.1"/>
    <property type="molecule type" value="Genomic_DNA"/>
</dbReference>
<evidence type="ECO:0000313" key="1">
    <source>
        <dbReference type="EMBL" id="CPA45679.1"/>
    </source>
</evidence>
<sequence length="36" mass="3589">MAPLAKVAYRAPSAASASGEVGAPSALFMPPNACQR</sequence>
<gene>
    <name evidence="1" type="ORF">ERS007739_04616</name>
</gene>
<organism evidence="1 2">
    <name type="scientific">Mycobacterium tuberculosis</name>
    <dbReference type="NCBI Taxonomy" id="1773"/>
    <lineage>
        <taxon>Bacteria</taxon>
        <taxon>Bacillati</taxon>
        <taxon>Actinomycetota</taxon>
        <taxon>Actinomycetes</taxon>
        <taxon>Mycobacteriales</taxon>
        <taxon>Mycobacteriaceae</taxon>
        <taxon>Mycobacterium</taxon>
        <taxon>Mycobacterium tuberculosis complex</taxon>
    </lineage>
</organism>
<reference evidence="2" key="1">
    <citation type="submission" date="2015-03" db="EMBL/GenBank/DDBJ databases">
        <authorList>
            <consortium name="Pathogen Informatics"/>
        </authorList>
    </citation>
    <scope>NUCLEOTIDE SEQUENCE [LARGE SCALE GENOMIC DNA]</scope>
    <source>
        <strain evidence="2">N09902308</strain>
    </source>
</reference>
<name>A0A916LGY6_MYCTX</name>
<evidence type="ECO:0000313" key="2">
    <source>
        <dbReference type="Proteomes" id="UP000039021"/>
    </source>
</evidence>
<proteinExistence type="predicted"/>
<protein>
    <submittedName>
        <fullName evidence="1">Uncharacterized protein</fullName>
    </submittedName>
</protein>
<dbReference type="AlphaFoldDB" id="A0A916LGY6"/>
<comment type="caution">
    <text evidence="1">The sequence shown here is derived from an EMBL/GenBank/DDBJ whole genome shotgun (WGS) entry which is preliminary data.</text>
</comment>
<accession>A0A916LGY6</accession>
<dbReference type="Proteomes" id="UP000039021">
    <property type="component" value="Unassembled WGS sequence"/>
</dbReference>